<dbReference type="PROSITE" id="PS50262">
    <property type="entry name" value="G_PROTEIN_RECEP_F1_2"/>
    <property type="match status" value="1"/>
</dbReference>
<dbReference type="InterPro" id="IPR000276">
    <property type="entry name" value="GPCR_Rhodpsn"/>
</dbReference>
<keyword evidence="7" id="KW-0675">Receptor</keyword>
<feature type="region of interest" description="Disordered" evidence="9">
    <location>
        <begin position="223"/>
        <end position="270"/>
    </location>
</feature>
<reference evidence="13" key="1">
    <citation type="submission" date="2017-01" db="EMBL/GenBank/DDBJ databases">
        <title>Comparative genomics of anhydrobiosis in the tardigrade Hypsibius dujardini.</title>
        <authorList>
            <person name="Yoshida Y."/>
            <person name="Koutsovoulos G."/>
            <person name="Laetsch D."/>
            <person name="Stevens L."/>
            <person name="Kumar S."/>
            <person name="Horikawa D."/>
            <person name="Ishino K."/>
            <person name="Komine S."/>
            <person name="Tomita M."/>
            <person name="Blaxter M."/>
            <person name="Arakawa K."/>
        </authorList>
    </citation>
    <scope>NUCLEOTIDE SEQUENCE [LARGE SCALE GENOMIC DNA]</scope>
    <source>
        <strain evidence="13">Z151</strain>
    </source>
</reference>
<evidence type="ECO:0000313" key="12">
    <source>
        <dbReference type="EMBL" id="OQV16601.1"/>
    </source>
</evidence>
<gene>
    <name evidence="12" type="ORF">BV898_09271</name>
</gene>
<keyword evidence="5" id="KW-0297">G-protein coupled receptor</keyword>
<dbReference type="Proteomes" id="UP000192578">
    <property type="component" value="Unassembled WGS sequence"/>
</dbReference>
<evidence type="ECO:0000256" key="5">
    <source>
        <dbReference type="ARBA" id="ARBA00023040"/>
    </source>
</evidence>
<organism evidence="12 13">
    <name type="scientific">Hypsibius exemplaris</name>
    <name type="common">Freshwater tardigrade</name>
    <dbReference type="NCBI Taxonomy" id="2072580"/>
    <lineage>
        <taxon>Eukaryota</taxon>
        <taxon>Metazoa</taxon>
        <taxon>Ecdysozoa</taxon>
        <taxon>Tardigrada</taxon>
        <taxon>Eutardigrada</taxon>
        <taxon>Parachela</taxon>
        <taxon>Hypsibioidea</taxon>
        <taxon>Hypsibiidae</taxon>
        <taxon>Hypsibius</taxon>
    </lineage>
</organism>
<dbReference type="OrthoDB" id="9990906at2759"/>
<feature type="domain" description="G-protein coupled receptors family 1 profile" evidence="11">
    <location>
        <begin position="40"/>
        <end position="328"/>
    </location>
</feature>
<dbReference type="GO" id="GO:0005886">
    <property type="term" value="C:plasma membrane"/>
    <property type="evidence" value="ECO:0007669"/>
    <property type="project" value="UniProtKB-SubCell"/>
</dbReference>
<dbReference type="InterPro" id="IPR017452">
    <property type="entry name" value="GPCR_Rhodpsn_7TM"/>
</dbReference>
<name>A0A1W0WN07_HYPEX</name>
<evidence type="ECO:0000256" key="7">
    <source>
        <dbReference type="ARBA" id="ARBA00023170"/>
    </source>
</evidence>
<dbReference type="GO" id="GO:0004930">
    <property type="term" value="F:G protein-coupled receptor activity"/>
    <property type="evidence" value="ECO:0007669"/>
    <property type="project" value="UniProtKB-KW"/>
</dbReference>
<evidence type="ECO:0000256" key="9">
    <source>
        <dbReference type="SAM" id="MobiDB-lite"/>
    </source>
</evidence>
<dbReference type="AlphaFoldDB" id="A0A1W0WN07"/>
<protein>
    <recommendedName>
        <fullName evidence="11">G-protein coupled receptors family 1 profile domain-containing protein</fullName>
    </recommendedName>
</protein>
<evidence type="ECO:0000313" key="13">
    <source>
        <dbReference type="Proteomes" id="UP000192578"/>
    </source>
</evidence>
<keyword evidence="3 10" id="KW-0812">Transmembrane</keyword>
<dbReference type="EMBL" id="MTYJ01000072">
    <property type="protein sequence ID" value="OQV16601.1"/>
    <property type="molecule type" value="Genomic_DNA"/>
</dbReference>
<feature type="transmembrane region" description="Helical" evidence="10">
    <location>
        <begin position="193"/>
        <end position="213"/>
    </location>
</feature>
<evidence type="ECO:0000256" key="2">
    <source>
        <dbReference type="ARBA" id="ARBA00022475"/>
    </source>
</evidence>
<dbReference type="Gene3D" id="1.20.1070.10">
    <property type="entry name" value="Rhodopsin 7-helix transmembrane proteins"/>
    <property type="match status" value="1"/>
</dbReference>
<feature type="transmembrane region" description="Helical" evidence="10">
    <location>
        <begin position="58"/>
        <end position="79"/>
    </location>
</feature>
<feature type="compositionally biased region" description="Polar residues" evidence="9">
    <location>
        <begin position="249"/>
        <end position="266"/>
    </location>
</feature>
<evidence type="ECO:0000256" key="4">
    <source>
        <dbReference type="ARBA" id="ARBA00022989"/>
    </source>
</evidence>
<sequence>MNDTNETAWNQRADNDTQTAAEWTVLPVFQLLTALSGFLSNGVVFLVFAVNRSLWTPFNVYVVNLLIANCACIVTQFPMDIVVSLYHGGWTLSEPVCSYYLLTSWYLQPVIFNSHQLIAINRIWAVTHPISYRGIHSTRTAMCLCVGVWIYVFVGLAPGLVNDTAYYRVPLQTPGLCNLNTEAQLHWALAVQIIFYIWPQIFMLIASLVIFLVKSARRRRANRGRSNTVAPAMRGTNSNPQRTGREPTANITAATDNSETPSTPGRQRQKSSHGNLLLLLLTVSVTVCWTPNNVYYTWQFFTAYDEPTFYTVTTILFAIQTTIDPVMFALALTPLRKALYEFASCH</sequence>
<comment type="caution">
    <text evidence="12">The sequence shown here is derived from an EMBL/GenBank/DDBJ whole genome shotgun (WGS) entry which is preliminary data.</text>
</comment>
<evidence type="ECO:0000256" key="3">
    <source>
        <dbReference type="ARBA" id="ARBA00022692"/>
    </source>
</evidence>
<dbReference type="Pfam" id="PF00001">
    <property type="entry name" value="7tm_1"/>
    <property type="match status" value="1"/>
</dbReference>
<evidence type="ECO:0000256" key="10">
    <source>
        <dbReference type="SAM" id="Phobius"/>
    </source>
</evidence>
<comment type="subcellular location">
    <subcellularLocation>
        <location evidence="1">Cell membrane</location>
        <topology evidence="1">Multi-pass membrane protein</topology>
    </subcellularLocation>
</comment>
<accession>A0A1W0WN07</accession>
<evidence type="ECO:0000259" key="11">
    <source>
        <dbReference type="PROSITE" id="PS50262"/>
    </source>
</evidence>
<feature type="transmembrane region" description="Helical" evidence="10">
    <location>
        <begin position="276"/>
        <end position="296"/>
    </location>
</feature>
<keyword evidence="8" id="KW-0807">Transducer</keyword>
<evidence type="ECO:0000256" key="6">
    <source>
        <dbReference type="ARBA" id="ARBA00023136"/>
    </source>
</evidence>
<evidence type="ECO:0000256" key="8">
    <source>
        <dbReference type="ARBA" id="ARBA00023224"/>
    </source>
</evidence>
<keyword evidence="4 10" id="KW-1133">Transmembrane helix</keyword>
<feature type="transmembrane region" description="Helical" evidence="10">
    <location>
        <begin position="99"/>
        <end position="120"/>
    </location>
</feature>
<dbReference type="SUPFAM" id="SSF81321">
    <property type="entry name" value="Family A G protein-coupled receptor-like"/>
    <property type="match status" value="1"/>
</dbReference>
<dbReference type="PANTHER" id="PTHR24248">
    <property type="entry name" value="ADRENERGIC RECEPTOR-RELATED G-PROTEIN COUPLED RECEPTOR"/>
    <property type="match status" value="1"/>
</dbReference>
<keyword evidence="2" id="KW-1003">Cell membrane</keyword>
<keyword evidence="6 10" id="KW-0472">Membrane</keyword>
<feature type="transmembrane region" description="Helical" evidence="10">
    <location>
        <begin position="141"/>
        <end position="161"/>
    </location>
</feature>
<feature type="transmembrane region" description="Helical" evidence="10">
    <location>
        <begin position="308"/>
        <end position="332"/>
    </location>
</feature>
<evidence type="ECO:0000256" key="1">
    <source>
        <dbReference type="ARBA" id="ARBA00004651"/>
    </source>
</evidence>
<keyword evidence="13" id="KW-1185">Reference proteome</keyword>
<dbReference type="CDD" id="cd00637">
    <property type="entry name" value="7tm_classA_rhodopsin-like"/>
    <property type="match status" value="1"/>
</dbReference>
<feature type="transmembrane region" description="Helical" evidence="10">
    <location>
        <begin position="28"/>
        <end position="51"/>
    </location>
</feature>
<proteinExistence type="predicted"/>
<dbReference type="PRINTS" id="PR00237">
    <property type="entry name" value="GPCRRHODOPSN"/>
</dbReference>